<organism evidence="1 2">
    <name type="scientific">Pogonophryne albipinna</name>
    <dbReference type="NCBI Taxonomy" id="1090488"/>
    <lineage>
        <taxon>Eukaryota</taxon>
        <taxon>Metazoa</taxon>
        <taxon>Chordata</taxon>
        <taxon>Craniata</taxon>
        <taxon>Vertebrata</taxon>
        <taxon>Euteleostomi</taxon>
        <taxon>Actinopterygii</taxon>
        <taxon>Neopterygii</taxon>
        <taxon>Teleostei</taxon>
        <taxon>Neoteleostei</taxon>
        <taxon>Acanthomorphata</taxon>
        <taxon>Eupercaria</taxon>
        <taxon>Perciformes</taxon>
        <taxon>Notothenioidei</taxon>
        <taxon>Pogonophryne</taxon>
    </lineage>
</organism>
<feature type="non-terminal residue" evidence="1">
    <location>
        <position position="1"/>
    </location>
</feature>
<evidence type="ECO:0000313" key="1">
    <source>
        <dbReference type="EMBL" id="KAJ4945410.1"/>
    </source>
</evidence>
<dbReference type="EMBL" id="JAPTMU010000003">
    <property type="protein sequence ID" value="KAJ4945410.1"/>
    <property type="molecule type" value="Genomic_DNA"/>
</dbReference>
<accession>A0AAD6FSG8</accession>
<comment type="caution">
    <text evidence="1">The sequence shown here is derived from an EMBL/GenBank/DDBJ whole genome shotgun (WGS) entry which is preliminary data.</text>
</comment>
<keyword evidence="2" id="KW-1185">Reference proteome</keyword>
<sequence>RPFHSDRSSAVYAGVIMVGYPYNSLLLRLQTPLQLGVWGQSLPKTMWEINFPLCL</sequence>
<feature type="non-terminal residue" evidence="1">
    <location>
        <position position="55"/>
    </location>
</feature>
<protein>
    <submittedName>
        <fullName evidence="1">Uncharacterized protein</fullName>
    </submittedName>
</protein>
<name>A0AAD6FSG8_9TELE</name>
<dbReference type="Proteomes" id="UP001219934">
    <property type="component" value="Unassembled WGS sequence"/>
</dbReference>
<evidence type="ECO:0000313" key="2">
    <source>
        <dbReference type="Proteomes" id="UP001219934"/>
    </source>
</evidence>
<gene>
    <name evidence="1" type="ORF">JOQ06_023095</name>
</gene>
<reference evidence="1" key="1">
    <citation type="submission" date="2022-11" db="EMBL/GenBank/DDBJ databases">
        <title>Chromosome-level genome of Pogonophryne albipinna.</title>
        <authorList>
            <person name="Jo E."/>
        </authorList>
    </citation>
    <scope>NUCLEOTIDE SEQUENCE</scope>
    <source>
        <strain evidence="1">SGF0006</strain>
        <tissue evidence="1">Muscle</tissue>
    </source>
</reference>
<proteinExistence type="predicted"/>
<dbReference type="AlphaFoldDB" id="A0AAD6FSG8"/>